<gene>
    <name evidence="2" type="ORF">BDV37DRAFT_246112</name>
</gene>
<feature type="compositionally biased region" description="Basic residues" evidence="1">
    <location>
        <begin position="39"/>
        <end position="49"/>
    </location>
</feature>
<dbReference type="RefSeq" id="XP_031942544.1">
    <property type="nucleotide sequence ID" value="XM_032081713.1"/>
</dbReference>
<organism evidence="2 3">
    <name type="scientific">Aspergillus pseudonomiae</name>
    <dbReference type="NCBI Taxonomy" id="1506151"/>
    <lineage>
        <taxon>Eukaryota</taxon>
        <taxon>Fungi</taxon>
        <taxon>Dikarya</taxon>
        <taxon>Ascomycota</taxon>
        <taxon>Pezizomycotina</taxon>
        <taxon>Eurotiomycetes</taxon>
        <taxon>Eurotiomycetidae</taxon>
        <taxon>Eurotiales</taxon>
        <taxon>Aspergillaceae</taxon>
        <taxon>Aspergillus</taxon>
        <taxon>Aspergillus subgen. Circumdati</taxon>
    </lineage>
</organism>
<evidence type="ECO:0000313" key="3">
    <source>
        <dbReference type="Proteomes" id="UP000325579"/>
    </source>
</evidence>
<proteinExistence type="predicted"/>
<dbReference type="OrthoDB" id="4504044at2759"/>
<dbReference type="GeneID" id="43666404"/>
<sequence>MNKLTTLPETERMAPNPGQDISSNPLPSPDTSRSSTHEKPHRINKRHPSTRSYTQRQLDQIVHVQAELRKVKEECEALELYVCQLEGERDWLRGILREIPKGE</sequence>
<dbReference type="Proteomes" id="UP000325579">
    <property type="component" value="Unassembled WGS sequence"/>
</dbReference>
<keyword evidence="3" id="KW-1185">Reference proteome</keyword>
<feature type="region of interest" description="Disordered" evidence="1">
    <location>
        <begin position="1"/>
        <end position="55"/>
    </location>
</feature>
<name>A0A5N7DG86_9EURO</name>
<evidence type="ECO:0000256" key="1">
    <source>
        <dbReference type="SAM" id="MobiDB-lite"/>
    </source>
</evidence>
<feature type="compositionally biased region" description="Polar residues" evidence="1">
    <location>
        <begin position="19"/>
        <end position="34"/>
    </location>
</feature>
<dbReference type="EMBL" id="ML736762">
    <property type="protein sequence ID" value="KAE8405225.1"/>
    <property type="molecule type" value="Genomic_DNA"/>
</dbReference>
<accession>A0A5N7DG86</accession>
<evidence type="ECO:0000313" key="2">
    <source>
        <dbReference type="EMBL" id="KAE8405225.1"/>
    </source>
</evidence>
<protein>
    <submittedName>
        <fullName evidence="2">Uncharacterized protein</fullName>
    </submittedName>
</protein>
<reference evidence="2 3" key="1">
    <citation type="submission" date="2019-04" db="EMBL/GenBank/DDBJ databases">
        <authorList>
            <consortium name="DOE Joint Genome Institute"/>
            <person name="Mondo S."/>
            <person name="Kjaerbolling I."/>
            <person name="Vesth T."/>
            <person name="Frisvad J.C."/>
            <person name="Nybo J.L."/>
            <person name="Theobald S."/>
            <person name="Kildgaard S."/>
            <person name="Isbrandt T."/>
            <person name="Kuo A."/>
            <person name="Sato A."/>
            <person name="Lyhne E.K."/>
            <person name="Kogle M.E."/>
            <person name="Wiebenga A."/>
            <person name="Kun R.S."/>
            <person name="Lubbers R.J."/>
            <person name="Makela M.R."/>
            <person name="Barry K."/>
            <person name="Chovatia M."/>
            <person name="Clum A."/>
            <person name="Daum C."/>
            <person name="Haridas S."/>
            <person name="He G."/>
            <person name="LaButti K."/>
            <person name="Lipzen A."/>
            <person name="Riley R."/>
            <person name="Salamov A."/>
            <person name="Simmons B.A."/>
            <person name="Magnuson J.K."/>
            <person name="Henrissat B."/>
            <person name="Mortensen U.H."/>
            <person name="Larsen T.O."/>
            <person name="Devries R.P."/>
            <person name="Grigoriev I.V."/>
            <person name="Machida M."/>
            <person name="Baker S.E."/>
            <person name="Andersen M.R."/>
            <person name="Cantor M.N."/>
            <person name="Hua S.X."/>
        </authorList>
    </citation>
    <scope>NUCLEOTIDE SEQUENCE [LARGE SCALE GENOMIC DNA]</scope>
    <source>
        <strain evidence="2 3">CBS 119388</strain>
    </source>
</reference>
<dbReference type="AlphaFoldDB" id="A0A5N7DG86"/>